<dbReference type="EMBL" id="JBHTIR010000279">
    <property type="protein sequence ID" value="MFD0851225.1"/>
    <property type="molecule type" value="Genomic_DNA"/>
</dbReference>
<evidence type="ECO:0000259" key="1">
    <source>
        <dbReference type="Pfam" id="PF04149"/>
    </source>
</evidence>
<comment type="caution">
    <text evidence="2">The sequence shown here is derived from an EMBL/GenBank/DDBJ whole genome shotgun (WGS) entry which is preliminary data.</text>
</comment>
<name>A0ABW3C9V9_9ACTN</name>
<evidence type="ECO:0000313" key="2">
    <source>
        <dbReference type="EMBL" id="MFD0851225.1"/>
    </source>
</evidence>
<sequence>MENLKWRKSSHSGNGGMDCVEVARIPGSRFILARDSKQPDGPRQRYELTEMSTLIASIKAGRYDM</sequence>
<gene>
    <name evidence="2" type="ORF">ACFQ07_03295</name>
</gene>
<feature type="domain" description="DUF397" evidence="1">
    <location>
        <begin position="4"/>
        <end position="59"/>
    </location>
</feature>
<organism evidence="2 3">
    <name type="scientific">Actinomadura adrarensis</name>
    <dbReference type="NCBI Taxonomy" id="1819600"/>
    <lineage>
        <taxon>Bacteria</taxon>
        <taxon>Bacillati</taxon>
        <taxon>Actinomycetota</taxon>
        <taxon>Actinomycetes</taxon>
        <taxon>Streptosporangiales</taxon>
        <taxon>Thermomonosporaceae</taxon>
        <taxon>Actinomadura</taxon>
    </lineage>
</organism>
<keyword evidence="3" id="KW-1185">Reference proteome</keyword>
<accession>A0ABW3C9V9</accession>
<protein>
    <submittedName>
        <fullName evidence="2">DUF397 domain-containing protein</fullName>
    </submittedName>
</protein>
<dbReference type="Proteomes" id="UP001597083">
    <property type="component" value="Unassembled WGS sequence"/>
</dbReference>
<proteinExistence type="predicted"/>
<reference evidence="3" key="1">
    <citation type="journal article" date="2019" name="Int. J. Syst. Evol. Microbiol.">
        <title>The Global Catalogue of Microorganisms (GCM) 10K type strain sequencing project: providing services to taxonomists for standard genome sequencing and annotation.</title>
        <authorList>
            <consortium name="The Broad Institute Genomics Platform"/>
            <consortium name="The Broad Institute Genome Sequencing Center for Infectious Disease"/>
            <person name="Wu L."/>
            <person name="Ma J."/>
        </authorList>
    </citation>
    <scope>NUCLEOTIDE SEQUENCE [LARGE SCALE GENOMIC DNA]</scope>
    <source>
        <strain evidence="3">JCM 31696</strain>
    </source>
</reference>
<evidence type="ECO:0000313" key="3">
    <source>
        <dbReference type="Proteomes" id="UP001597083"/>
    </source>
</evidence>
<dbReference type="InterPro" id="IPR007278">
    <property type="entry name" value="DUF397"/>
</dbReference>
<dbReference type="Pfam" id="PF04149">
    <property type="entry name" value="DUF397"/>
    <property type="match status" value="1"/>
</dbReference>